<dbReference type="Proteomes" id="UP000812961">
    <property type="component" value="Unassembled WGS sequence"/>
</dbReference>
<dbReference type="RefSeq" id="WP_220252373.1">
    <property type="nucleotide sequence ID" value="NZ_JAICCF010000004.1"/>
</dbReference>
<sequence length="127" mass="14803">MVTIIKDIDRINEHLQQCKGGEAMIWLFSTTFRRLCIRVWKDIKDPVETYIMLGGVRHMNGPFDIQGIDLRVGQMPDEHFGTCYYVVDEQNGFQLQAYAHVFLFHGDRSLFSNDLNSFVDWDKVVEA</sequence>
<reference evidence="1 2" key="1">
    <citation type="submission" date="2021-08" db="EMBL/GenBank/DDBJ databases">
        <title>The genome sequence of Chitinophaga sp. B61.</title>
        <authorList>
            <person name="Zhang X."/>
        </authorList>
    </citation>
    <scope>NUCLEOTIDE SEQUENCE [LARGE SCALE GENOMIC DNA]</scope>
    <source>
        <strain evidence="1 2">B61</strain>
    </source>
</reference>
<dbReference type="EMBL" id="JAICCF010000004">
    <property type="protein sequence ID" value="MBW8687046.1"/>
    <property type="molecule type" value="Genomic_DNA"/>
</dbReference>
<protein>
    <submittedName>
        <fullName evidence="1">Uncharacterized protein</fullName>
    </submittedName>
</protein>
<name>A0ABS7GI98_9BACT</name>
<accession>A0ABS7GI98</accession>
<organism evidence="1 2">
    <name type="scientific">Chitinophaga rhizophila</name>
    <dbReference type="NCBI Taxonomy" id="2866212"/>
    <lineage>
        <taxon>Bacteria</taxon>
        <taxon>Pseudomonadati</taxon>
        <taxon>Bacteroidota</taxon>
        <taxon>Chitinophagia</taxon>
        <taxon>Chitinophagales</taxon>
        <taxon>Chitinophagaceae</taxon>
        <taxon>Chitinophaga</taxon>
    </lineage>
</organism>
<evidence type="ECO:0000313" key="1">
    <source>
        <dbReference type="EMBL" id="MBW8687046.1"/>
    </source>
</evidence>
<comment type="caution">
    <text evidence="1">The sequence shown here is derived from an EMBL/GenBank/DDBJ whole genome shotgun (WGS) entry which is preliminary data.</text>
</comment>
<proteinExistence type="predicted"/>
<evidence type="ECO:0000313" key="2">
    <source>
        <dbReference type="Proteomes" id="UP000812961"/>
    </source>
</evidence>
<keyword evidence="2" id="KW-1185">Reference proteome</keyword>
<gene>
    <name evidence="1" type="ORF">K1Y79_22105</name>
</gene>